<sequence>MTAITLQPRAARASRTGAFLRSVPPGVKLAALVVALYVLAAVAPGVLQPHDPFSTDLDSSLLAPSLQHPFGTDQSGRDLFSRVVEGARQSLAIGIGATALSFVIALVLGIAAGLGPRLVDGGVNRFLEVLFAFPTLFLALLFVAVFGQTVTTQIVAVAIGTAPGYARIIRGQFLQVKGSTYVEAARAVGHPYPRIVAQHIFPNAMRPLVVMFTLGVGQAIVWASGLAFLGLGVAPPSPEWGALLDAGRNYTTSAWWLEVMPGLAIVLFALSVTVVGRHIQERLEGKVKVQAL</sequence>
<name>A0A9X3NBH6_9ACTN</name>
<dbReference type="AlphaFoldDB" id="A0A9X3NBH6"/>
<dbReference type="RefSeq" id="WP_270027428.1">
    <property type="nucleotide sequence ID" value="NZ_JAPDDP010000045.1"/>
</dbReference>
<evidence type="ECO:0000256" key="4">
    <source>
        <dbReference type="ARBA" id="ARBA00022692"/>
    </source>
</evidence>
<protein>
    <submittedName>
        <fullName evidence="9">ABC transporter permease</fullName>
    </submittedName>
</protein>
<dbReference type="EMBL" id="JAPDDP010000045">
    <property type="protein sequence ID" value="MDA0183044.1"/>
    <property type="molecule type" value="Genomic_DNA"/>
</dbReference>
<feature type="transmembrane region" description="Helical" evidence="7">
    <location>
        <begin position="208"/>
        <end position="234"/>
    </location>
</feature>
<feature type="transmembrane region" description="Helical" evidence="7">
    <location>
        <begin position="91"/>
        <end position="114"/>
    </location>
</feature>
<dbReference type="CDD" id="cd06261">
    <property type="entry name" value="TM_PBP2"/>
    <property type="match status" value="1"/>
</dbReference>
<dbReference type="InterPro" id="IPR000515">
    <property type="entry name" value="MetI-like"/>
</dbReference>
<comment type="subcellular location">
    <subcellularLocation>
        <location evidence="1 7">Cell membrane</location>
        <topology evidence="1 7">Multi-pass membrane protein</topology>
    </subcellularLocation>
</comment>
<evidence type="ECO:0000313" key="10">
    <source>
        <dbReference type="Proteomes" id="UP001147653"/>
    </source>
</evidence>
<evidence type="ECO:0000256" key="7">
    <source>
        <dbReference type="RuleBase" id="RU363032"/>
    </source>
</evidence>
<evidence type="ECO:0000259" key="8">
    <source>
        <dbReference type="PROSITE" id="PS50928"/>
    </source>
</evidence>
<dbReference type="Pfam" id="PF00528">
    <property type="entry name" value="BPD_transp_1"/>
    <property type="match status" value="1"/>
</dbReference>
<comment type="caution">
    <text evidence="9">The sequence shown here is derived from an EMBL/GenBank/DDBJ whole genome shotgun (WGS) entry which is preliminary data.</text>
</comment>
<organism evidence="9 10">
    <name type="scientific">Solirubrobacter phytolaccae</name>
    <dbReference type="NCBI Taxonomy" id="1404360"/>
    <lineage>
        <taxon>Bacteria</taxon>
        <taxon>Bacillati</taxon>
        <taxon>Actinomycetota</taxon>
        <taxon>Thermoleophilia</taxon>
        <taxon>Solirubrobacterales</taxon>
        <taxon>Solirubrobacteraceae</taxon>
        <taxon>Solirubrobacter</taxon>
    </lineage>
</organism>
<reference evidence="9" key="1">
    <citation type="submission" date="2022-10" db="EMBL/GenBank/DDBJ databases">
        <title>The WGS of Solirubrobacter phytolaccae KCTC 29190.</title>
        <authorList>
            <person name="Jiang Z."/>
        </authorList>
    </citation>
    <scope>NUCLEOTIDE SEQUENCE</scope>
    <source>
        <strain evidence="9">KCTC 29190</strain>
    </source>
</reference>
<dbReference type="GO" id="GO:0055085">
    <property type="term" value="P:transmembrane transport"/>
    <property type="evidence" value="ECO:0007669"/>
    <property type="project" value="InterPro"/>
</dbReference>
<evidence type="ECO:0000313" key="9">
    <source>
        <dbReference type="EMBL" id="MDA0183044.1"/>
    </source>
</evidence>
<gene>
    <name evidence="9" type="ORF">OJ997_22235</name>
</gene>
<dbReference type="PANTHER" id="PTHR43386">
    <property type="entry name" value="OLIGOPEPTIDE TRANSPORT SYSTEM PERMEASE PROTEIN APPC"/>
    <property type="match status" value="1"/>
</dbReference>
<dbReference type="InterPro" id="IPR050366">
    <property type="entry name" value="BP-dependent_transpt_permease"/>
</dbReference>
<evidence type="ECO:0000256" key="5">
    <source>
        <dbReference type="ARBA" id="ARBA00022989"/>
    </source>
</evidence>
<accession>A0A9X3NBH6</accession>
<dbReference type="InterPro" id="IPR035906">
    <property type="entry name" value="MetI-like_sf"/>
</dbReference>
<dbReference type="SUPFAM" id="SSF161098">
    <property type="entry name" value="MetI-like"/>
    <property type="match status" value="1"/>
</dbReference>
<dbReference type="Proteomes" id="UP001147653">
    <property type="component" value="Unassembled WGS sequence"/>
</dbReference>
<feature type="transmembrane region" description="Helical" evidence="7">
    <location>
        <begin position="29"/>
        <end position="47"/>
    </location>
</feature>
<dbReference type="PROSITE" id="PS50928">
    <property type="entry name" value="ABC_TM1"/>
    <property type="match status" value="1"/>
</dbReference>
<evidence type="ECO:0000256" key="6">
    <source>
        <dbReference type="ARBA" id="ARBA00023136"/>
    </source>
</evidence>
<keyword evidence="6 7" id="KW-0472">Membrane</keyword>
<comment type="similarity">
    <text evidence="7">Belongs to the binding-protein-dependent transport system permease family.</text>
</comment>
<dbReference type="Gene3D" id="1.10.3720.10">
    <property type="entry name" value="MetI-like"/>
    <property type="match status" value="1"/>
</dbReference>
<feature type="transmembrane region" description="Helical" evidence="7">
    <location>
        <begin position="126"/>
        <end position="146"/>
    </location>
</feature>
<feature type="transmembrane region" description="Helical" evidence="7">
    <location>
        <begin position="254"/>
        <end position="276"/>
    </location>
</feature>
<feature type="transmembrane region" description="Helical" evidence="7">
    <location>
        <begin position="152"/>
        <end position="169"/>
    </location>
</feature>
<keyword evidence="2 7" id="KW-0813">Transport</keyword>
<keyword evidence="5 7" id="KW-1133">Transmembrane helix</keyword>
<keyword evidence="10" id="KW-1185">Reference proteome</keyword>
<evidence type="ECO:0000256" key="2">
    <source>
        <dbReference type="ARBA" id="ARBA00022448"/>
    </source>
</evidence>
<feature type="domain" description="ABC transmembrane type-1" evidence="8">
    <location>
        <begin position="87"/>
        <end position="276"/>
    </location>
</feature>
<proteinExistence type="inferred from homology"/>
<keyword evidence="3" id="KW-1003">Cell membrane</keyword>
<keyword evidence="4 7" id="KW-0812">Transmembrane</keyword>
<dbReference type="GO" id="GO:0005886">
    <property type="term" value="C:plasma membrane"/>
    <property type="evidence" value="ECO:0007669"/>
    <property type="project" value="UniProtKB-SubCell"/>
</dbReference>
<evidence type="ECO:0000256" key="3">
    <source>
        <dbReference type="ARBA" id="ARBA00022475"/>
    </source>
</evidence>
<evidence type="ECO:0000256" key="1">
    <source>
        <dbReference type="ARBA" id="ARBA00004651"/>
    </source>
</evidence>
<dbReference type="PANTHER" id="PTHR43386:SF25">
    <property type="entry name" value="PEPTIDE ABC TRANSPORTER PERMEASE PROTEIN"/>
    <property type="match status" value="1"/>
</dbReference>